<dbReference type="Gene3D" id="3.30.70.100">
    <property type="match status" value="1"/>
</dbReference>
<dbReference type="SUPFAM" id="SSF54909">
    <property type="entry name" value="Dimeric alpha+beta barrel"/>
    <property type="match status" value="1"/>
</dbReference>
<feature type="domain" description="EthD" evidence="1">
    <location>
        <begin position="11"/>
        <end position="89"/>
    </location>
</feature>
<dbReference type="PANTHER" id="PTHR40260">
    <property type="entry name" value="BLR8190 PROTEIN"/>
    <property type="match status" value="1"/>
</dbReference>
<proteinExistence type="predicted"/>
<accession>A0ABQ2GI77</accession>
<comment type="caution">
    <text evidence="2">The sequence shown here is derived from an EMBL/GenBank/DDBJ whole genome shotgun (WGS) entry which is preliminary data.</text>
</comment>
<sequence length="101" mass="10714">MIKLTVLYGNPTDPAAFDEYYHHTHMDLARSIPGLSRVEVAQVIGTPDGSAPAHYRIAELYFEDMASFQAAMGSPAGQATASDIPKFATGGATVLISEITA</sequence>
<dbReference type="EMBL" id="BMOM01000001">
    <property type="protein sequence ID" value="GGL96665.1"/>
    <property type="molecule type" value="Genomic_DNA"/>
</dbReference>
<dbReference type="PANTHER" id="PTHR40260:SF2">
    <property type="entry name" value="BLR8190 PROTEIN"/>
    <property type="match status" value="1"/>
</dbReference>
<gene>
    <name evidence="2" type="ORF">GCM10010841_01340</name>
</gene>
<evidence type="ECO:0000313" key="2">
    <source>
        <dbReference type="EMBL" id="GGL96665.1"/>
    </source>
</evidence>
<dbReference type="InterPro" id="IPR011008">
    <property type="entry name" value="Dimeric_a/b-barrel"/>
</dbReference>
<dbReference type="Proteomes" id="UP000661918">
    <property type="component" value="Unassembled WGS sequence"/>
</dbReference>
<evidence type="ECO:0000313" key="3">
    <source>
        <dbReference type="Proteomes" id="UP000661918"/>
    </source>
</evidence>
<evidence type="ECO:0000259" key="1">
    <source>
        <dbReference type="Pfam" id="PF07110"/>
    </source>
</evidence>
<dbReference type="InterPro" id="IPR009799">
    <property type="entry name" value="EthD_dom"/>
</dbReference>
<keyword evidence="3" id="KW-1185">Reference proteome</keyword>
<protein>
    <submittedName>
        <fullName evidence="2">Ethyl tert-butyl ether degradation protein EthD</fullName>
    </submittedName>
</protein>
<reference evidence="3" key="1">
    <citation type="journal article" date="2019" name="Int. J. Syst. Evol. Microbiol.">
        <title>The Global Catalogue of Microorganisms (GCM) 10K type strain sequencing project: providing services to taxonomists for standard genome sequencing and annotation.</title>
        <authorList>
            <consortium name="The Broad Institute Genomics Platform"/>
            <consortium name="The Broad Institute Genome Sequencing Center for Infectious Disease"/>
            <person name="Wu L."/>
            <person name="Ma J."/>
        </authorList>
    </citation>
    <scope>NUCLEOTIDE SEQUENCE [LARGE SCALE GENOMIC DNA]</scope>
    <source>
        <strain evidence="3">JCM 15443</strain>
    </source>
</reference>
<name>A0ABQ2GI77_9DEIO</name>
<dbReference type="NCBIfam" id="TIGR02118">
    <property type="entry name" value="EthD family reductase"/>
    <property type="match status" value="1"/>
</dbReference>
<dbReference type="Pfam" id="PF07110">
    <property type="entry name" value="EthD"/>
    <property type="match status" value="1"/>
</dbReference>
<organism evidence="2 3">
    <name type="scientific">Deinococcus aerophilus</name>
    <dbReference type="NCBI Taxonomy" id="522488"/>
    <lineage>
        <taxon>Bacteria</taxon>
        <taxon>Thermotogati</taxon>
        <taxon>Deinococcota</taxon>
        <taxon>Deinococci</taxon>
        <taxon>Deinococcales</taxon>
        <taxon>Deinococcaceae</taxon>
        <taxon>Deinococcus</taxon>
    </lineage>
</organism>
<dbReference type="RefSeq" id="WP_188900292.1">
    <property type="nucleotide sequence ID" value="NZ_BMOM01000001.1"/>
</dbReference>